<sequence>MYKKPDWQLRACAGASAALGLFLTALGLLGRPLGLYFSDAELSALLCFGGAAFALCALSLLFILLRRRMRARLMERGVAAEAKLVSIVSDRRVHRGSGTGHFMVTCRYEFRGKQYRSYISGLKLGPSPDCSPRVYLDPKRPRRAVIDPYSLYR</sequence>
<evidence type="ECO:0000313" key="3">
    <source>
        <dbReference type="Proteomes" id="UP000824001"/>
    </source>
</evidence>
<gene>
    <name evidence="2" type="ORF">IAC18_01705</name>
</gene>
<protein>
    <recommendedName>
        <fullName evidence="4">DUF3592 domain-containing protein</fullName>
    </recommendedName>
</protein>
<proteinExistence type="predicted"/>
<dbReference type="Proteomes" id="UP000824001">
    <property type="component" value="Unassembled WGS sequence"/>
</dbReference>
<keyword evidence="1" id="KW-0472">Membrane</keyword>
<organism evidence="2 3">
    <name type="scientific">Candidatus Scatomorpha merdipullorum</name>
    <dbReference type="NCBI Taxonomy" id="2840927"/>
    <lineage>
        <taxon>Bacteria</taxon>
        <taxon>Bacillati</taxon>
        <taxon>Bacillota</taxon>
        <taxon>Clostridia</taxon>
        <taxon>Eubacteriales</taxon>
        <taxon>Candidatus Scatomorpha</taxon>
    </lineage>
</organism>
<reference evidence="2" key="1">
    <citation type="submission" date="2020-10" db="EMBL/GenBank/DDBJ databases">
        <authorList>
            <person name="Gilroy R."/>
        </authorList>
    </citation>
    <scope>NUCLEOTIDE SEQUENCE</scope>
    <source>
        <strain evidence="2">ChiHjej10B9-9673</strain>
    </source>
</reference>
<keyword evidence="1" id="KW-0812">Transmembrane</keyword>
<comment type="caution">
    <text evidence="2">The sequence shown here is derived from an EMBL/GenBank/DDBJ whole genome shotgun (WGS) entry which is preliminary data.</text>
</comment>
<reference evidence="2" key="2">
    <citation type="journal article" date="2021" name="PeerJ">
        <title>Extensive microbial diversity within the chicken gut microbiome revealed by metagenomics and culture.</title>
        <authorList>
            <person name="Gilroy R."/>
            <person name="Ravi A."/>
            <person name="Getino M."/>
            <person name="Pursley I."/>
            <person name="Horton D.L."/>
            <person name="Alikhan N.F."/>
            <person name="Baker D."/>
            <person name="Gharbi K."/>
            <person name="Hall N."/>
            <person name="Watson M."/>
            <person name="Adriaenssens E.M."/>
            <person name="Foster-Nyarko E."/>
            <person name="Jarju S."/>
            <person name="Secka A."/>
            <person name="Antonio M."/>
            <person name="Oren A."/>
            <person name="Chaudhuri R.R."/>
            <person name="La Ragione R."/>
            <person name="Hildebrand F."/>
            <person name="Pallen M.J."/>
        </authorList>
    </citation>
    <scope>NUCLEOTIDE SEQUENCE</scope>
    <source>
        <strain evidence="2">ChiHjej10B9-9673</strain>
    </source>
</reference>
<evidence type="ECO:0000256" key="1">
    <source>
        <dbReference type="SAM" id="Phobius"/>
    </source>
</evidence>
<dbReference type="AlphaFoldDB" id="A0A9D1FCH4"/>
<feature type="transmembrane region" description="Helical" evidence="1">
    <location>
        <begin position="12"/>
        <end position="30"/>
    </location>
</feature>
<evidence type="ECO:0000313" key="2">
    <source>
        <dbReference type="EMBL" id="HIS66255.1"/>
    </source>
</evidence>
<dbReference type="EMBL" id="DVJK01000049">
    <property type="protein sequence ID" value="HIS66255.1"/>
    <property type="molecule type" value="Genomic_DNA"/>
</dbReference>
<accession>A0A9D1FCH4</accession>
<keyword evidence="1" id="KW-1133">Transmembrane helix</keyword>
<name>A0A9D1FCH4_9FIRM</name>
<feature type="transmembrane region" description="Helical" evidence="1">
    <location>
        <begin position="42"/>
        <end position="65"/>
    </location>
</feature>
<evidence type="ECO:0008006" key="4">
    <source>
        <dbReference type="Google" id="ProtNLM"/>
    </source>
</evidence>